<dbReference type="EMBL" id="JYDW01000202">
    <property type="protein sequence ID" value="KRZ52147.1"/>
    <property type="molecule type" value="Genomic_DNA"/>
</dbReference>
<feature type="non-terminal residue" evidence="1">
    <location>
        <position position="1"/>
    </location>
</feature>
<dbReference type="AlphaFoldDB" id="A0A0V1KXV6"/>
<evidence type="ECO:0000313" key="1">
    <source>
        <dbReference type="EMBL" id="KRZ52147.1"/>
    </source>
</evidence>
<feature type="non-terminal residue" evidence="1">
    <location>
        <position position="117"/>
    </location>
</feature>
<dbReference type="Proteomes" id="UP000054721">
    <property type="component" value="Unassembled WGS sequence"/>
</dbReference>
<keyword evidence="2" id="KW-1185">Reference proteome</keyword>
<dbReference type="OrthoDB" id="5920432at2759"/>
<proteinExistence type="predicted"/>
<accession>A0A0V1KXV6</accession>
<sequence>YIIFYQSNSSIGVTVGVTRKRERSCGFGQRSLLCCSVWCLVSVHLRPLISSHFRGIKPVSAVCLSYLLHVRERTWVAITIDLTCRQRKTYSPLPRWLQISVANILVLRAGVEPATYG</sequence>
<protein>
    <submittedName>
        <fullName evidence="1">Uncharacterized protein</fullName>
    </submittedName>
</protein>
<gene>
    <name evidence="1" type="ORF">T02_7904</name>
</gene>
<organism evidence="1 2">
    <name type="scientific">Trichinella nativa</name>
    <dbReference type="NCBI Taxonomy" id="6335"/>
    <lineage>
        <taxon>Eukaryota</taxon>
        <taxon>Metazoa</taxon>
        <taxon>Ecdysozoa</taxon>
        <taxon>Nematoda</taxon>
        <taxon>Enoplea</taxon>
        <taxon>Dorylaimia</taxon>
        <taxon>Trichinellida</taxon>
        <taxon>Trichinellidae</taxon>
        <taxon>Trichinella</taxon>
    </lineage>
</organism>
<evidence type="ECO:0000313" key="2">
    <source>
        <dbReference type="Proteomes" id="UP000054721"/>
    </source>
</evidence>
<name>A0A0V1KXV6_9BILA</name>
<comment type="caution">
    <text evidence="1">The sequence shown here is derived from an EMBL/GenBank/DDBJ whole genome shotgun (WGS) entry which is preliminary data.</text>
</comment>
<reference evidence="1 2" key="1">
    <citation type="submission" date="2015-05" db="EMBL/GenBank/DDBJ databases">
        <title>Evolution of Trichinella species and genotypes.</title>
        <authorList>
            <person name="Korhonen P.K."/>
            <person name="Edoardo P."/>
            <person name="Giuseppe L.R."/>
            <person name="Gasser R.B."/>
        </authorList>
    </citation>
    <scope>NUCLEOTIDE SEQUENCE [LARGE SCALE GENOMIC DNA]</scope>
    <source>
        <strain evidence="1">ISS10</strain>
    </source>
</reference>